<name>A0A9J6QTU6_9FIRM</name>
<dbReference type="InterPro" id="IPR035965">
    <property type="entry name" value="PAS-like_dom_sf"/>
</dbReference>
<evidence type="ECO:0000256" key="2">
    <source>
        <dbReference type="ARBA" id="ARBA00022797"/>
    </source>
</evidence>
<dbReference type="Pfam" id="PF18024">
    <property type="entry name" value="HTH_50"/>
    <property type="match status" value="1"/>
</dbReference>
<dbReference type="InterPro" id="IPR009057">
    <property type="entry name" value="Homeodomain-like_sf"/>
</dbReference>
<dbReference type="SUPFAM" id="SSF55785">
    <property type="entry name" value="PYP-like sensor domain (PAS domain)"/>
    <property type="match status" value="1"/>
</dbReference>
<dbReference type="GO" id="GO:0005524">
    <property type="term" value="F:ATP binding"/>
    <property type="evidence" value="ECO:0007669"/>
    <property type="project" value="UniProtKB-KW"/>
</dbReference>
<dbReference type="GO" id="GO:0003677">
    <property type="term" value="F:DNA binding"/>
    <property type="evidence" value="ECO:0007669"/>
    <property type="project" value="UniProtKB-KW"/>
</dbReference>
<dbReference type="InterPro" id="IPR002078">
    <property type="entry name" value="Sigma_54_int"/>
</dbReference>
<evidence type="ECO:0000256" key="7">
    <source>
        <dbReference type="ARBA" id="ARBA00029500"/>
    </source>
</evidence>
<dbReference type="PROSITE" id="PS50045">
    <property type="entry name" value="SIGMA54_INTERACT_4"/>
    <property type="match status" value="1"/>
</dbReference>
<keyword evidence="6" id="KW-0804">Transcription</keyword>
<dbReference type="AlphaFoldDB" id="A0A9J6QTU6"/>
<dbReference type="CDD" id="cd00009">
    <property type="entry name" value="AAA"/>
    <property type="match status" value="1"/>
</dbReference>
<dbReference type="Proteomes" id="UP001065549">
    <property type="component" value="Unassembled WGS sequence"/>
</dbReference>
<keyword evidence="3" id="KW-0067">ATP-binding</keyword>
<evidence type="ECO:0000256" key="6">
    <source>
        <dbReference type="ARBA" id="ARBA00023163"/>
    </source>
</evidence>
<dbReference type="Gene3D" id="1.10.10.60">
    <property type="entry name" value="Homeodomain-like"/>
    <property type="match status" value="1"/>
</dbReference>
<dbReference type="PANTHER" id="PTHR32071:SF57">
    <property type="entry name" value="C4-DICARBOXYLATE TRANSPORT TRANSCRIPTIONAL REGULATORY PROTEIN DCTD"/>
    <property type="match status" value="1"/>
</dbReference>
<keyword evidence="1" id="KW-0547">Nucleotide-binding</keyword>
<proteinExistence type="predicted"/>
<dbReference type="SUPFAM" id="SSF52540">
    <property type="entry name" value="P-loop containing nucleoside triphosphate hydrolases"/>
    <property type="match status" value="1"/>
</dbReference>
<dbReference type="InterPro" id="IPR058031">
    <property type="entry name" value="AAA_lid_NorR"/>
</dbReference>
<dbReference type="RefSeq" id="WP_148397680.1">
    <property type="nucleotide sequence ID" value="NZ_JAJAGH010000001.1"/>
</dbReference>
<evidence type="ECO:0000259" key="8">
    <source>
        <dbReference type="PROSITE" id="PS50045"/>
    </source>
</evidence>
<sequence length="484" mass="54777">MSDQNMDCRQLLDKLAQLLEMEKDAQPEDIYRTCEKIKQERDTYFLAMDNCLDSFHVTDRDGNIIFVNKTFERRSKTSKDFILGKSVTEMEELGFYRPSAVRIALREGRPITMVQAGPGGDAIVTATPIKDADGQAVMCVSNARFTDELELLDKYYRGRNKQPDYDEKSIVTKNAEVAKLYESARQVAKADSSILITGETGTGKSMLAKYIHDNSQRAKGKFIELNCAAIPENLIESELFGYESGAFTGAKKGGKPGLFEMADGGSLFLDEIGDMPLNLQVKLLHAIQNRIITRIGGTAEKPVNVRIITATNKNLEKLVEEGLFRSDLYYRIHVVPLHMPALRQRKEDIDELVKSFLQLFNNRYGSQVEIVDEALEMLNEYRWPGNIRELENLIERLVVTNRTGVIDEETLPNHIKIMTDGPQADVQVNRIIPLRQALEQVEAQLIHMTFQEYPSTYKAAKALGISQSGASRKFLKYQNQEPHK</sequence>
<accession>A0A9J6QTU6</accession>
<organism evidence="9 10">
    <name type="scientific">Hominibacterium faecale</name>
    <dbReference type="NCBI Taxonomy" id="2839743"/>
    <lineage>
        <taxon>Bacteria</taxon>
        <taxon>Bacillati</taxon>
        <taxon>Bacillota</taxon>
        <taxon>Clostridia</taxon>
        <taxon>Peptostreptococcales</taxon>
        <taxon>Anaerovoracaceae</taxon>
        <taxon>Hominibacterium</taxon>
    </lineage>
</organism>
<evidence type="ECO:0000256" key="3">
    <source>
        <dbReference type="ARBA" id="ARBA00022840"/>
    </source>
</evidence>
<dbReference type="InterPro" id="IPR000014">
    <property type="entry name" value="PAS"/>
</dbReference>
<keyword evidence="5" id="KW-0238">DNA-binding</keyword>
<reference evidence="9" key="1">
    <citation type="submission" date="2022-09" db="EMBL/GenBank/DDBJ databases">
        <title>Culturomic study of gut microbiota in children with autism spectrum disorder.</title>
        <authorList>
            <person name="Efimov B.A."/>
            <person name="Chaplin A.V."/>
            <person name="Sokolova S.R."/>
            <person name="Pikina A.P."/>
            <person name="Korzhanova M."/>
            <person name="Belova V."/>
            <person name="Korostin D."/>
        </authorList>
    </citation>
    <scope>NUCLEOTIDE SEQUENCE</scope>
    <source>
        <strain evidence="9">ASD5510</strain>
    </source>
</reference>
<evidence type="ECO:0000256" key="4">
    <source>
        <dbReference type="ARBA" id="ARBA00023015"/>
    </source>
</evidence>
<feature type="domain" description="Sigma-54 factor interaction" evidence="8">
    <location>
        <begin position="170"/>
        <end position="399"/>
    </location>
</feature>
<dbReference type="InterPro" id="IPR027417">
    <property type="entry name" value="P-loop_NTPase"/>
</dbReference>
<keyword evidence="2" id="KW-0058">Aromatic hydrocarbons catabolism</keyword>
<dbReference type="InterPro" id="IPR025943">
    <property type="entry name" value="Sigma_54_int_dom_ATP-bd_2"/>
</dbReference>
<dbReference type="Pfam" id="PF13426">
    <property type="entry name" value="PAS_9"/>
    <property type="match status" value="1"/>
</dbReference>
<dbReference type="SMART" id="SM00382">
    <property type="entry name" value="AAA"/>
    <property type="match status" value="1"/>
</dbReference>
<dbReference type="PROSITE" id="PS00675">
    <property type="entry name" value="SIGMA54_INTERACT_1"/>
    <property type="match status" value="1"/>
</dbReference>
<evidence type="ECO:0000256" key="5">
    <source>
        <dbReference type="ARBA" id="ARBA00023125"/>
    </source>
</evidence>
<dbReference type="Gene3D" id="3.40.50.300">
    <property type="entry name" value="P-loop containing nucleotide triphosphate hydrolases"/>
    <property type="match status" value="1"/>
</dbReference>
<evidence type="ECO:0000256" key="1">
    <source>
        <dbReference type="ARBA" id="ARBA00022741"/>
    </source>
</evidence>
<dbReference type="InterPro" id="IPR030828">
    <property type="entry name" value="HTH_TyrR"/>
</dbReference>
<dbReference type="FunFam" id="3.40.50.300:FF:000006">
    <property type="entry name" value="DNA-binding transcriptional regulator NtrC"/>
    <property type="match status" value="1"/>
</dbReference>
<dbReference type="InterPro" id="IPR003593">
    <property type="entry name" value="AAA+_ATPase"/>
</dbReference>
<dbReference type="Pfam" id="PF00158">
    <property type="entry name" value="Sigma54_activat"/>
    <property type="match status" value="1"/>
</dbReference>
<dbReference type="PROSITE" id="PS00676">
    <property type="entry name" value="SIGMA54_INTERACT_2"/>
    <property type="match status" value="1"/>
</dbReference>
<keyword evidence="10" id="KW-1185">Reference proteome</keyword>
<dbReference type="SUPFAM" id="SSF46689">
    <property type="entry name" value="Homeodomain-like"/>
    <property type="match status" value="1"/>
</dbReference>
<dbReference type="PANTHER" id="PTHR32071">
    <property type="entry name" value="TRANSCRIPTIONAL REGULATORY PROTEIN"/>
    <property type="match status" value="1"/>
</dbReference>
<dbReference type="Gene3D" id="1.10.8.60">
    <property type="match status" value="1"/>
</dbReference>
<keyword evidence="4" id="KW-0805">Transcription regulation</keyword>
<dbReference type="Pfam" id="PF25601">
    <property type="entry name" value="AAA_lid_14"/>
    <property type="match status" value="1"/>
</dbReference>
<evidence type="ECO:0000313" key="9">
    <source>
        <dbReference type="EMBL" id="MCU7378996.1"/>
    </source>
</evidence>
<gene>
    <name evidence="9" type="ORF">OBO34_11610</name>
</gene>
<dbReference type="InterPro" id="IPR025944">
    <property type="entry name" value="Sigma_54_int_dom_CS"/>
</dbReference>
<comment type="caution">
    <text evidence="9">The sequence shown here is derived from an EMBL/GenBank/DDBJ whole genome shotgun (WGS) entry which is preliminary data.</text>
</comment>
<dbReference type="GO" id="GO:0006355">
    <property type="term" value="P:regulation of DNA-templated transcription"/>
    <property type="evidence" value="ECO:0007669"/>
    <property type="project" value="InterPro"/>
</dbReference>
<dbReference type="EMBL" id="JAOSHN010000004">
    <property type="protein sequence ID" value="MCU7378996.1"/>
    <property type="molecule type" value="Genomic_DNA"/>
</dbReference>
<dbReference type="Gene3D" id="3.30.450.20">
    <property type="entry name" value="PAS domain"/>
    <property type="match status" value="1"/>
</dbReference>
<dbReference type="InterPro" id="IPR025662">
    <property type="entry name" value="Sigma_54_int_dom_ATP-bd_1"/>
</dbReference>
<protein>
    <recommendedName>
        <fullName evidence="7">HTH-type transcriptional regulatory protein TyrR</fullName>
    </recommendedName>
</protein>
<dbReference type="PROSITE" id="PS00688">
    <property type="entry name" value="SIGMA54_INTERACT_3"/>
    <property type="match status" value="1"/>
</dbReference>
<evidence type="ECO:0000313" key="10">
    <source>
        <dbReference type="Proteomes" id="UP001065549"/>
    </source>
</evidence>